<dbReference type="AlphaFoldDB" id="A0A0A9GSE5"/>
<evidence type="ECO:0000313" key="1">
    <source>
        <dbReference type="EMBL" id="JAE27382.1"/>
    </source>
</evidence>
<dbReference type="EMBL" id="GBRH01170514">
    <property type="protein sequence ID" value="JAE27382.1"/>
    <property type="molecule type" value="Transcribed_RNA"/>
</dbReference>
<protein>
    <submittedName>
        <fullName evidence="1">Uncharacterized protein</fullName>
    </submittedName>
</protein>
<sequence length="42" mass="5122">MEGEEWNVQSSESLRAKEPRMCRIYRSAGEDSRIWWGNREQY</sequence>
<name>A0A0A9GSE5_ARUDO</name>
<reference evidence="1" key="2">
    <citation type="journal article" date="2015" name="Data Brief">
        <title>Shoot transcriptome of the giant reed, Arundo donax.</title>
        <authorList>
            <person name="Barrero R.A."/>
            <person name="Guerrero F.D."/>
            <person name="Moolhuijzen P."/>
            <person name="Goolsby J.A."/>
            <person name="Tidwell J."/>
            <person name="Bellgard S.E."/>
            <person name="Bellgard M.I."/>
        </authorList>
    </citation>
    <scope>NUCLEOTIDE SEQUENCE</scope>
    <source>
        <tissue evidence="1">Shoot tissue taken approximately 20 cm above the soil surface</tissue>
    </source>
</reference>
<accession>A0A0A9GSE5</accession>
<organism evidence="1">
    <name type="scientific">Arundo donax</name>
    <name type="common">Giant reed</name>
    <name type="synonym">Donax arundinaceus</name>
    <dbReference type="NCBI Taxonomy" id="35708"/>
    <lineage>
        <taxon>Eukaryota</taxon>
        <taxon>Viridiplantae</taxon>
        <taxon>Streptophyta</taxon>
        <taxon>Embryophyta</taxon>
        <taxon>Tracheophyta</taxon>
        <taxon>Spermatophyta</taxon>
        <taxon>Magnoliopsida</taxon>
        <taxon>Liliopsida</taxon>
        <taxon>Poales</taxon>
        <taxon>Poaceae</taxon>
        <taxon>PACMAD clade</taxon>
        <taxon>Arundinoideae</taxon>
        <taxon>Arundineae</taxon>
        <taxon>Arundo</taxon>
    </lineage>
</organism>
<reference evidence="1" key="1">
    <citation type="submission" date="2014-09" db="EMBL/GenBank/DDBJ databases">
        <authorList>
            <person name="Magalhaes I.L.F."/>
            <person name="Oliveira U."/>
            <person name="Santos F.R."/>
            <person name="Vidigal T.H.D.A."/>
            <person name="Brescovit A.D."/>
            <person name="Santos A.J."/>
        </authorList>
    </citation>
    <scope>NUCLEOTIDE SEQUENCE</scope>
    <source>
        <tissue evidence="1">Shoot tissue taken approximately 20 cm above the soil surface</tissue>
    </source>
</reference>
<proteinExistence type="predicted"/>